<dbReference type="RefSeq" id="WP_311664611.1">
    <property type="nucleotide sequence ID" value="NZ_JAVREO010000002.1"/>
</dbReference>
<dbReference type="EMBL" id="JAVREO010000002">
    <property type="protein sequence ID" value="MDT0265360.1"/>
    <property type="molecule type" value="Genomic_DNA"/>
</dbReference>
<gene>
    <name evidence="3" type="ORF">RM844_03535</name>
</gene>
<dbReference type="InterPro" id="IPR025443">
    <property type="entry name" value="DUF4307"/>
</dbReference>
<proteinExistence type="predicted"/>
<keyword evidence="2" id="KW-0812">Transmembrane</keyword>
<feature type="region of interest" description="Disordered" evidence="1">
    <location>
        <begin position="1"/>
        <end position="21"/>
    </location>
</feature>
<comment type="caution">
    <text evidence="3">The sequence shown here is derived from an EMBL/GenBank/DDBJ whole genome shotgun (WGS) entry which is preliminary data.</text>
</comment>
<sequence>MSQPSSTTVPPGRYGRTPSDEASTDRRLRLVGLVLGAALVAFVAWAGFSYINETKVSGELTGFTVNSDEEIDVRLAIRKPADVEGVCTVRAQAEDGLEVGRAEFRFPQQDDSLHRSVTVRTMDRATSAELMGCSAAGQEE</sequence>
<evidence type="ECO:0000256" key="1">
    <source>
        <dbReference type="SAM" id="MobiDB-lite"/>
    </source>
</evidence>
<dbReference type="Proteomes" id="UP001183410">
    <property type="component" value="Unassembled WGS sequence"/>
</dbReference>
<dbReference type="Pfam" id="PF14155">
    <property type="entry name" value="DUF4307"/>
    <property type="match status" value="1"/>
</dbReference>
<reference evidence="4" key="1">
    <citation type="submission" date="2023-07" db="EMBL/GenBank/DDBJ databases">
        <title>30 novel species of actinomycetes from the DSMZ collection.</title>
        <authorList>
            <person name="Nouioui I."/>
        </authorList>
    </citation>
    <scope>NUCLEOTIDE SEQUENCE [LARGE SCALE GENOMIC DNA]</scope>
    <source>
        <strain evidence="4">DSM 44915</strain>
    </source>
</reference>
<evidence type="ECO:0000313" key="3">
    <source>
        <dbReference type="EMBL" id="MDT0265360.1"/>
    </source>
</evidence>
<organism evidence="3 4">
    <name type="scientific">Streptomyces chisholmiae</name>
    <dbReference type="NCBI Taxonomy" id="3075540"/>
    <lineage>
        <taxon>Bacteria</taxon>
        <taxon>Bacillati</taxon>
        <taxon>Actinomycetota</taxon>
        <taxon>Actinomycetes</taxon>
        <taxon>Kitasatosporales</taxon>
        <taxon>Streptomycetaceae</taxon>
        <taxon>Streptomyces</taxon>
    </lineage>
</organism>
<evidence type="ECO:0000313" key="4">
    <source>
        <dbReference type="Proteomes" id="UP001183410"/>
    </source>
</evidence>
<accession>A0ABU2JK46</accession>
<name>A0ABU2JK46_9ACTN</name>
<keyword evidence="4" id="KW-1185">Reference proteome</keyword>
<protein>
    <submittedName>
        <fullName evidence="3">DUF4307 domain-containing protein</fullName>
    </submittedName>
</protein>
<evidence type="ECO:0000256" key="2">
    <source>
        <dbReference type="SAM" id="Phobius"/>
    </source>
</evidence>
<keyword evidence="2" id="KW-1133">Transmembrane helix</keyword>
<keyword evidence="2" id="KW-0472">Membrane</keyword>
<feature type="transmembrane region" description="Helical" evidence="2">
    <location>
        <begin position="30"/>
        <end position="51"/>
    </location>
</feature>